<accession>A0A1G9B041</accession>
<gene>
    <name evidence="1" type="ORF">SAMN04487935_3127</name>
</gene>
<organism evidence="1 2">
    <name type="scientific">Flavobacterium noncentrifugens</name>
    <dbReference type="NCBI Taxonomy" id="1128970"/>
    <lineage>
        <taxon>Bacteria</taxon>
        <taxon>Pseudomonadati</taxon>
        <taxon>Bacteroidota</taxon>
        <taxon>Flavobacteriia</taxon>
        <taxon>Flavobacteriales</taxon>
        <taxon>Flavobacteriaceae</taxon>
        <taxon>Flavobacterium</taxon>
    </lineage>
</organism>
<dbReference type="STRING" id="1128970.SAMN04487935_3127"/>
<dbReference type="Proteomes" id="UP000199580">
    <property type="component" value="Unassembled WGS sequence"/>
</dbReference>
<name>A0A1G9B041_9FLAO</name>
<dbReference type="EMBL" id="FNEZ01000005">
    <property type="protein sequence ID" value="SDK32939.1"/>
    <property type="molecule type" value="Genomic_DNA"/>
</dbReference>
<proteinExistence type="predicted"/>
<evidence type="ECO:0000313" key="1">
    <source>
        <dbReference type="EMBL" id="SDK32939.1"/>
    </source>
</evidence>
<keyword evidence="2" id="KW-1185">Reference proteome</keyword>
<sequence length="220" mass="25418">MTKIMRKRRKSGMRFRNGNLSCFVWLLVLTVTLTNCSPKIKPAEAYKMLQGKYIKNDNQTSTARQLELEKDYADELNSGDSVFVSDTKNHLYSYYKVYNIRLETDKKYKISLSSLCDCWGFKKYLFIPAVIGFDQQENPADAKLEKENVDFGYEFGPLSLNTSYILDSNYGGNFNFFVFSANKDLNQELYTFLTLPIPIPVKVKSTLVGKFHIKIEELKP</sequence>
<protein>
    <submittedName>
        <fullName evidence="1">Uncharacterized protein</fullName>
    </submittedName>
</protein>
<evidence type="ECO:0000313" key="2">
    <source>
        <dbReference type="Proteomes" id="UP000199580"/>
    </source>
</evidence>
<reference evidence="1 2" key="1">
    <citation type="submission" date="2016-10" db="EMBL/GenBank/DDBJ databases">
        <authorList>
            <person name="de Groot N.N."/>
        </authorList>
    </citation>
    <scope>NUCLEOTIDE SEQUENCE [LARGE SCALE GENOMIC DNA]</scope>
    <source>
        <strain evidence="1 2">CGMCC 1.10076</strain>
    </source>
</reference>
<dbReference type="AlphaFoldDB" id="A0A1G9B041"/>